<dbReference type="EMBL" id="MZGJ01000018">
    <property type="protein sequence ID" value="OQX50812.1"/>
    <property type="molecule type" value="Genomic_DNA"/>
</dbReference>
<accession>A0A1W9NXQ8</accession>
<evidence type="ECO:0000256" key="1">
    <source>
        <dbReference type="ARBA" id="ARBA00005417"/>
    </source>
</evidence>
<dbReference type="SUPFAM" id="SSF52540">
    <property type="entry name" value="P-loop containing nucleoside triphosphate hydrolases"/>
    <property type="match status" value="1"/>
</dbReference>
<dbReference type="STRING" id="1968527.B5M47_03100"/>
<keyword evidence="7 9" id="KW-0472">Membrane</keyword>
<gene>
    <name evidence="9" type="primary">ftsE</name>
    <name evidence="11" type="ORF">B5M47_03100</name>
</gene>
<dbReference type="Gene3D" id="3.40.50.300">
    <property type="entry name" value="P-loop containing nucleotide triphosphate hydrolases"/>
    <property type="match status" value="1"/>
</dbReference>
<dbReference type="SMART" id="SM00382">
    <property type="entry name" value="AAA"/>
    <property type="match status" value="1"/>
</dbReference>
<keyword evidence="4 9" id="KW-0132">Cell division</keyword>
<proteinExistence type="inferred from homology"/>
<name>A0A1W9NXQ8_UNCC3</name>
<dbReference type="InterPro" id="IPR003593">
    <property type="entry name" value="AAA+_ATPase"/>
</dbReference>
<dbReference type="PANTHER" id="PTHR24220">
    <property type="entry name" value="IMPORT ATP-BINDING PROTEIN"/>
    <property type="match status" value="1"/>
</dbReference>
<protein>
    <recommendedName>
        <fullName evidence="2 9">Cell division ATP-binding protein FtsE</fullName>
    </recommendedName>
</protein>
<evidence type="ECO:0000256" key="5">
    <source>
        <dbReference type="ARBA" id="ARBA00022741"/>
    </source>
</evidence>
<evidence type="ECO:0000256" key="8">
    <source>
        <dbReference type="ARBA" id="ARBA00023306"/>
    </source>
</evidence>
<comment type="subcellular location">
    <subcellularLocation>
        <location evidence="9">Cell membrane</location>
        <topology evidence="9">Peripheral membrane protein</topology>
        <orientation evidence="9">Cytoplasmic side</orientation>
    </subcellularLocation>
</comment>
<keyword evidence="5 9" id="KW-0547">Nucleotide-binding</keyword>
<dbReference type="FunFam" id="3.40.50.300:FF:000056">
    <property type="entry name" value="Cell division ATP-binding protein FtsE"/>
    <property type="match status" value="1"/>
</dbReference>
<evidence type="ECO:0000256" key="3">
    <source>
        <dbReference type="ARBA" id="ARBA00022475"/>
    </source>
</evidence>
<comment type="subunit">
    <text evidence="9">Homodimer. Forms a membrane-associated complex with FtsX.</text>
</comment>
<dbReference type="GO" id="GO:0005886">
    <property type="term" value="C:plasma membrane"/>
    <property type="evidence" value="ECO:0007669"/>
    <property type="project" value="UniProtKB-SubCell"/>
</dbReference>
<evidence type="ECO:0000313" key="11">
    <source>
        <dbReference type="EMBL" id="OQX50812.1"/>
    </source>
</evidence>
<keyword evidence="6 9" id="KW-0067">ATP-binding</keyword>
<dbReference type="AlphaFoldDB" id="A0A1W9NXQ8"/>
<evidence type="ECO:0000256" key="4">
    <source>
        <dbReference type="ARBA" id="ARBA00022618"/>
    </source>
</evidence>
<dbReference type="PANTHER" id="PTHR24220:SF470">
    <property type="entry name" value="CELL DIVISION ATP-BINDING PROTEIN FTSE"/>
    <property type="match status" value="1"/>
</dbReference>
<feature type="domain" description="ABC transporter" evidence="10">
    <location>
        <begin position="2"/>
        <end position="224"/>
    </location>
</feature>
<dbReference type="GO" id="GO:0016887">
    <property type="term" value="F:ATP hydrolysis activity"/>
    <property type="evidence" value="ECO:0007669"/>
    <property type="project" value="InterPro"/>
</dbReference>
<dbReference type="InterPro" id="IPR005286">
    <property type="entry name" value="Cell_div_FtsE"/>
</dbReference>
<dbReference type="GO" id="GO:0005524">
    <property type="term" value="F:ATP binding"/>
    <property type="evidence" value="ECO:0007669"/>
    <property type="project" value="UniProtKB-UniRule"/>
</dbReference>
<comment type="function">
    <text evidence="9">Part of the ABC transporter FtsEX involved in cellular division.</text>
</comment>
<evidence type="ECO:0000256" key="7">
    <source>
        <dbReference type="ARBA" id="ARBA00023136"/>
    </source>
</evidence>
<evidence type="ECO:0000313" key="12">
    <source>
        <dbReference type="Proteomes" id="UP000192520"/>
    </source>
</evidence>
<dbReference type="Proteomes" id="UP000192520">
    <property type="component" value="Unassembled WGS sequence"/>
</dbReference>
<evidence type="ECO:0000256" key="2">
    <source>
        <dbReference type="ARBA" id="ARBA00020019"/>
    </source>
</evidence>
<dbReference type="GO" id="GO:0022857">
    <property type="term" value="F:transmembrane transporter activity"/>
    <property type="evidence" value="ECO:0007669"/>
    <property type="project" value="TreeGrafter"/>
</dbReference>
<reference evidence="12" key="1">
    <citation type="submission" date="2017-03" db="EMBL/GenBank/DDBJ databases">
        <title>Novel pathways for hydrocarbon cycling and metabolic interdependencies in hydrothermal sediment communities.</title>
        <authorList>
            <person name="Dombrowski N."/>
            <person name="Seitz K."/>
            <person name="Teske A."/>
            <person name="Baker B."/>
        </authorList>
    </citation>
    <scope>NUCLEOTIDE SEQUENCE [LARGE SCALE GENOMIC DNA]</scope>
</reference>
<organism evidence="11 12">
    <name type="scientific">candidate division CPR3 bacterium 4484_211</name>
    <dbReference type="NCBI Taxonomy" id="1968527"/>
    <lineage>
        <taxon>Bacteria</taxon>
        <taxon>Bacteria division CPR3</taxon>
    </lineage>
</organism>
<comment type="caution">
    <text evidence="11">The sequence shown here is derived from an EMBL/GenBank/DDBJ whole genome shotgun (WGS) entry which is preliminary data.</text>
</comment>
<keyword evidence="8 9" id="KW-0131">Cell cycle</keyword>
<dbReference type="PROSITE" id="PS00211">
    <property type="entry name" value="ABC_TRANSPORTER_1"/>
    <property type="match status" value="1"/>
</dbReference>
<keyword evidence="3 9" id="KW-1003">Cell membrane</keyword>
<evidence type="ECO:0000256" key="6">
    <source>
        <dbReference type="ARBA" id="ARBA00022840"/>
    </source>
</evidence>
<dbReference type="InterPro" id="IPR003439">
    <property type="entry name" value="ABC_transporter-like_ATP-bd"/>
</dbReference>
<evidence type="ECO:0000259" key="10">
    <source>
        <dbReference type="PROSITE" id="PS50893"/>
    </source>
</evidence>
<dbReference type="InterPro" id="IPR015854">
    <property type="entry name" value="ABC_transpr_LolD-like"/>
</dbReference>
<dbReference type="Pfam" id="PF00005">
    <property type="entry name" value="ABC_tran"/>
    <property type="match status" value="1"/>
</dbReference>
<dbReference type="PROSITE" id="PS50893">
    <property type="entry name" value="ABC_TRANSPORTER_2"/>
    <property type="match status" value="1"/>
</dbReference>
<dbReference type="InterPro" id="IPR017871">
    <property type="entry name" value="ABC_transporter-like_CS"/>
</dbReference>
<dbReference type="NCBIfam" id="TIGR02673">
    <property type="entry name" value="FtsE"/>
    <property type="match status" value="1"/>
</dbReference>
<sequence>MIRFESVTKVFPGGTKALKEVTLTFKEGEFSFVVGPSGAGKTTLLNLLIRRYVPTEGDVWYQQYHVSRLPGRFIPRLRREIGMIFQDFKLLPQLSVYENVAFSLEAVGRPGQEIKELVPYMLKLVGLEDKMNRFPHQLSSGEAQRVSIARAMVFEPKVLLADEPTGNLDPRGGWEIVELLQQINQWGTTVIMATHDRDIVDSLRHRVVRIEEGVVVEDNAVGSYD</sequence>
<evidence type="ECO:0000256" key="9">
    <source>
        <dbReference type="RuleBase" id="RU365094"/>
    </source>
</evidence>
<dbReference type="InterPro" id="IPR027417">
    <property type="entry name" value="P-loop_NTPase"/>
</dbReference>
<dbReference type="GO" id="GO:0051301">
    <property type="term" value="P:cell division"/>
    <property type="evidence" value="ECO:0007669"/>
    <property type="project" value="UniProtKB-UniRule"/>
</dbReference>
<comment type="similarity">
    <text evidence="1 9">Belongs to the ABC transporter superfamily.</text>
</comment>